<dbReference type="Pfam" id="PF13231">
    <property type="entry name" value="PMT_2"/>
    <property type="match status" value="1"/>
</dbReference>
<keyword evidence="7 8" id="KW-0472">Membrane</keyword>
<evidence type="ECO:0000256" key="4">
    <source>
        <dbReference type="ARBA" id="ARBA00022679"/>
    </source>
</evidence>
<comment type="subcellular location">
    <subcellularLocation>
        <location evidence="1">Cell membrane</location>
        <topology evidence="1">Multi-pass membrane protein</topology>
    </subcellularLocation>
</comment>
<name>A0A1F4WMJ5_UNCKA</name>
<dbReference type="PANTHER" id="PTHR33908">
    <property type="entry name" value="MANNOSYLTRANSFERASE YKCB-RELATED"/>
    <property type="match status" value="1"/>
</dbReference>
<dbReference type="GO" id="GO:0009103">
    <property type="term" value="P:lipopolysaccharide biosynthetic process"/>
    <property type="evidence" value="ECO:0007669"/>
    <property type="project" value="UniProtKB-ARBA"/>
</dbReference>
<evidence type="ECO:0000256" key="7">
    <source>
        <dbReference type="ARBA" id="ARBA00023136"/>
    </source>
</evidence>
<feature type="transmembrane region" description="Helical" evidence="8">
    <location>
        <begin position="12"/>
        <end position="32"/>
    </location>
</feature>
<evidence type="ECO:0000256" key="6">
    <source>
        <dbReference type="ARBA" id="ARBA00022989"/>
    </source>
</evidence>
<feature type="transmembrane region" description="Helical" evidence="8">
    <location>
        <begin position="313"/>
        <end position="331"/>
    </location>
</feature>
<feature type="transmembrane region" description="Helical" evidence="8">
    <location>
        <begin position="338"/>
        <end position="354"/>
    </location>
</feature>
<evidence type="ECO:0000259" key="9">
    <source>
        <dbReference type="Pfam" id="PF13231"/>
    </source>
</evidence>
<keyword evidence="5 8" id="KW-0812">Transmembrane</keyword>
<dbReference type="PANTHER" id="PTHR33908:SF11">
    <property type="entry name" value="MEMBRANE PROTEIN"/>
    <property type="match status" value="1"/>
</dbReference>
<dbReference type="GO" id="GO:0016763">
    <property type="term" value="F:pentosyltransferase activity"/>
    <property type="evidence" value="ECO:0007669"/>
    <property type="project" value="TreeGrafter"/>
</dbReference>
<reference evidence="10 11" key="1">
    <citation type="journal article" date="2016" name="Nat. Commun.">
        <title>Thousands of microbial genomes shed light on interconnected biogeochemical processes in an aquifer system.</title>
        <authorList>
            <person name="Anantharaman K."/>
            <person name="Brown C.T."/>
            <person name="Hug L.A."/>
            <person name="Sharon I."/>
            <person name="Castelle C.J."/>
            <person name="Probst A.J."/>
            <person name="Thomas B.C."/>
            <person name="Singh A."/>
            <person name="Wilkins M.J."/>
            <person name="Karaoz U."/>
            <person name="Brodie E.L."/>
            <person name="Williams K.H."/>
            <person name="Hubbard S.S."/>
            <person name="Banfield J.F."/>
        </authorList>
    </citation>
    <scope>NUCLEOTIDE SEQUENCE [LARGE SCALE GENOMIC DNA]</scope>
</reference>
<feature type="transmembrane region" description="Helical" evidence="8">
    <location>
        <begin position="101"/>
        <end position="118"/>
    </location>
</feature>
<feature type="transmembrane region" description="Helical" evidence="8">
    <location>
        <begin position="394"/>
        <end position="417"/>
    </location>
</feature>
<accession>A0A1F4WMJ5</accession>
<evidence type="ECO:0000256" key="1">
    <source>
        <dbReference type="ARBA" id="ARBA00004651"/>
    </source>
</evidence>
<dbReference type="Proteomes" id="UP000179113">
    <property type="component" value="Unassembled WGS sequence"/>
</dbReference>
<evidence type="ECO:0000256" key="2">
    <source>
        <dbReference type="ARBA" id="ARBA00022475"/>
    </source>
</evidence>
<keyword evidence="3" id="KW-0328">Glycosyltransferase</keyword>
<proteinExistence type="predicted"/>
<dbReference type="InterPro" id="IPR050297">
    <property type="entry name" value="LipidA_mod_glycosyltrf_83"/>
</dbReference>
<feature type="transmembrane region" description="Helical" evidence="8">
    <location>
        <begin position="177"/>
        <end position="203"/>
    </location>
</feature>
<feature type="domain" description="Glycosyltransferase RgtA/B/C/D-like" evidence="9">
    <location>
        <begin position="83"/>
        <end position="226"/>
    </location>
</feature>
<organism evidence="10 11">
    <name type="scientific">candidate division WWE3 bacterium RIFOXYC1_FULL_39_7</name>
    <dbReference type="NCBI Taxonomy" id="1802643"/>
    <lineage>
        <taxon>Bacteria</taxon>
        <taxon>Katanobacteria</taxon>
    </lineage>
</organism>
<evidence type="ECO:0000256" key="3">
    <source>
        <dbReference type="ARBA" id="ARBA00022676"/>
    </source>
</evidence>
<keyword evidence="4" id="KW-0808">Transferase</keyword>
<keyword evidence="6 8" id="KW-1133">Transmembrane helix</keyword>
<dbReference type="GO" id="GO:0005886">
    <property type="term" value="C:plasma membrane"/>
    <property type="evidence" value="ECO:0007669"/>
    <property type="project" value="UniProtKB-SubCell"/>
</dbReference>
<dbReference type="AlphaFoldDB" id="A0A1F4WMJ5"/>
<feature type="transmembrane region" description="Helical" evidence="8">
    <location>
        <begin position="366"/>
        <end position="387"/>
    </location>
</feature>
<dbReference type="InterPro" id="IPR038731">
    <property type="entry name" value="RgtA/B/C-like"/>
</dbReference>
<comment type="caution">
    <text evidence="10">The sequence shown here is derived from an EMBL/GenBank/DDBJ whole genome shotgun (WGS) entry which is preliminary data.</text>
</comment>
<evidence type="ECO:0000256" key="8">
    <source>
        <dbReference type="SAM" id="Phobius"/>
    </source>
</evidence>
<feature type="transmembrane region" description="Helical" evidence="8">
    <location>
        <begin position="147"/>
        <end position="165"/>
    </location>
</feature>
<evidence type="ECO:0000313" key="10">
    <source>
        <dbReference type="EMBL" id="OGC70654.1"/>
    </source>
</evidence>
<keyword evidence="2" id="KW-1003">Cell membrane</keyword>
<evidence type="ECO:0000256" key="5">
    <source>
        <dbReference type="ARBA" id="ARBA00022692"/>
    </source>
</evidence>
<protein>
    <recommendedName>
        <fullName evidence="9">Glycosyltransferase RgtA/B/C/D-like domain-containing protein</fullName>
    </recommendedName>
</protein>
<gene>
    <name evidence="10" type="ORF">A2415_01720</name>
</gene>
<feature type="transmembrane region" description="Helical" evidence="8">
    <location>
        <begin position="215"/>
        <end position="234"/>
    </location>
</feature>
<sequence length="581" mass="66411">MKKYKRTGVHRLYLTGFIIFGLFLRITLLNVIPPGLANDEANIILNAQSLIKTGKNIPGVVTGIIGTPSGDYISGAHSELSSHFLSVVYFFTGFSLSTSRLPFTIASLGIVIFLYLISRELFGQKVSRVVLALAAINPWLVQFGRAGYESIISSFFYLAGIYVFLKTKGWKKIYSFLLLMLGFFCYFSAKVLLLPISLSLLIYELLMHNKKNIKPVIVLNLLVIIMLGLYYPLLQSSYPGQRIKELSGRSYAVTVDFKRTHSIKFPFIQLTENKIFEDVFDRTIAAIGGLSPTFLFLNGQPETSGHLQVPDHGPLYLVDFFLIICGLIYLSRKHLNQLVLFLLLIVSSLLPNFFDIAHTTHSMRPVILIPILIIISGVGVFGLLEAIKNNRVRLIFTGLLTLTYLFFFICFVFSYYYRLPIENNGAFYFHDRIATNYISRIQNVNSDKLVFWIAPERHFTMYRYIYFSGLYSNTENIKAINKLLEARSYQIGNLRFEDSCPEKIQNDTLYIIDLSYKCKGFEKTAVIADINDAGEKYYLANDPLCQEFEHSRYPLIRSFSFLNLETLSDKEFCTNYILKQD</sequence>
<dbReference type="EMBL" id="MEWA01000003">
    <property type="protein sequence ID" value="OGC70654.1"/>
    <property type="molecule type" value="Genomic_DNA"/>
</dbReference>
<evidence type="ECO:0000313" key="11">
    <source>
        <dbReference type="Proteomes" id="UP000179113"/>
    </source>
</evidence>